<dbReference type="Proteomes" id="UP000677234">
    <property type="component" value="Chromosome"/>
</dbReference>
<dbReference type="SMART" id="SM00283">
    <property type="entry name" value="MA"/>
    <property type="match status" value="1"/>
</dbReference>
<dbReference type="Pfam" id="PF00672">
    <property type="entry name" value="HAMP"/>
    <property type="match status" value="1"/>
</dbReference>
<dbReference type="InterPro" id="IPR003660">
    <property type="entry name" value="HAMP_dom"/>
</dbReference>
<evidence type="ECO:0000313" key="10">
    <source>
        <dbReference type="Proteomes" id="UP000595847"/>
    </source>
</evidence>
<dbReference type="SUPFAM" id="SSF58104">
    <property type="entry name" value="Methyl-accepting chemotaxis protein (MCP) signaling domain"/>
    <property type="match status" value="1"/>
</dbReference>
<comment type="subcellular location">
    <subcellularLocation>
        <location evidence="1">Cell membrane</location>
    </subcellularLocation>
</comment>
<dbReference type="AlphaFoldDB" id="A0A7T5ELZ4"/>
<dbReference type="GO" id="GO:0005886">
    <property type="term" value="C:plasma membrane"/>
    <property type="evidence" value="ECO:0007669"/>
    <property type="project" value="UniProtKB-SubCell"/>
</dbReference>
<evidence type="ECO:0000259" key="7">
    <source>
        <dbReference type="PROSITE" id="PS50111"/>
    </source>
</evidence>
<sequence length="241" mass="25842">MTKQVQLVSSGHLDVNELRISNRDEIGTLASSVNQINVSRLEMEKVIQVLGQKSEQIGNVISLITNIAAQTNLLALNAAIEAARAGEHGRGFAVVADEVRKLAEESSRAGGQVHDLILDIQLEVGKTVEAMERNGHAIGQGLNLVNQAGKAFEEITSGVDQVSEQIQTISAAIQEMNASTDTLLHTAYHAEQATRESEAHAQNVAASAEEQHASMEEISSAAETLAKMAENLQSVVNRFKL</sequence>
<evidence type="ECO:0000313" key="9">
    <source>
        <dbReference type="EMBL" id="QUO42151.1"/>
    </source>
</evidence>
<dbReference type="InterPro" id="IPR004089">
    <property type="entry name" value="MCPsignal_dom"/>
</dbReference>
<keyword evidence="4 6" id="KW-0807">Transducer</keyword>
<proteinExistence type="inferred from homology"/>
<dbReference type="GO" id="GO:0006935">
    <property type="term" value="P:chemotaxis"/>
    <property type="evidence" value="ECO:0007669"/>
    <property type="project" value="InterPro"/>
</dbReference>
<evidence type="ECO:0000256" key="5">
    <source>
        <dbReference type="ARBA" id="ARBA00029447"/>
    </source>
</evidence>
<protein>
    <submittedName>
        <fullName evidence="8">Methyl-accepting chemotaxis protein</fullName>
    </submittedName>
</protein>
<accession>A0A7T5ELZ4</accession>
<evidence type="ECO:0000256" key="4">
    <source>
        <dbReference type="ARBA" id="ARBA00023224"/>
    </source>
</evidence>
<dbReference type="KEGG" id="bcop:JD108_03720"/>
<dbReference type="EMBL" id="CP073708">
    <property type="protein sequence ID" value="QUO42151.1"/>
    <property type="molecule type" value="Genomic_DNA"/>
</dbReference>
<dbReference type="PANTHER" id="PTHR32089">
    <property type="entry name" value="METHYL-ACCEPTING CHEMOTAXIS PROTEIN MCPB"/>
    <property type="match status" value="1"/>
</dbReference>
<evidence type="ECO:0000256" key="6">
    <source>
        <dbReference type="PROSITE-ProRule" id="PRU00284"/>
    </source>
</evidence>
<dbReference type="PRINTS" id="PR00260">
    <property type="entry name" value="CHEMTRNSDUCR"/>
</dbReference>
<name>A0A7T5ELZ4_9BACL</name>
<evidence type="ECO:0000256" key="2">
    <source>
        <dbReference type="ARBA" id="ARBA00022475"/>
    </source>
</evidence>
<evidence type="ECO:0000313" key="11">
    <source>
        <dbReference type="Proteomes" id="UP000677234"/>
    </source>
</evidence>
<dbReference type="CDD" id="cd06225">
    <property type="entry name" value="HAMP"/>
    <property type="match status" value="1"/>
</dbReference>
<keyword evidence="2" id="KW-1003">Cell membrane</keyword>
<keyword evidence="3" id="KW-0472">Membrane</keyword>
<comment type="similarity">
    <text evidence="5">Belongs to the methyl-accepting chemotaxis (MCP) protein family.</text>
</comment>
<evidence type="ECO:0000256" key="1">
    <source>
        <dbReference type="ARBA" id="ARBA00004236"/>
    </source>
</evidence>
<evidence type="ECO:0000256" key="3">
    <source>
        <dbReference type="ARBA" id="ARBA00023136"/>
    </source>
</evidence>
<evidence type="ECO:0000313" key="8">
    <source>
        <dbReference type="EMBL" id="QQE75065.1"/>
    </source>
</evidence>
<dbReference type="PROSITE" id="PS50111">
    <property type="entry name" value="CHEMOTAXIS_TRANSDUC_2"/>
    <property type="match status" value="1"/>
</dbReference>
<reference evidence="8 10" key="1">
    <citation type="submission" date="2020-12" db="EMBL/GenBank/DDBJ databases">
        <title>strain FJAT-54423T represents a novel species of the genus Brevibacillus.</title>
        <authorList>
            <person name="Tang R."/>
        </authorList>
    </citation>
    <scope>NUCLEOTIDE SEQUENCE [LARGE SCALE GENOMIC DNA]</scope>
    <source>
        <strain evidence="8 10">FJAT-54423</strain>
    </source>
</reference>
<dbReference type="InterPro" id="IPR004090">
    <property type="entry name" value="Chemotax_Me-accpt_rcpt"/>
</dbReference>
<reference evidence="9" key="2">
    <citation type="submission" date="2021-04" db="EMBL/GenBank/DDBJ databases">
        <title>Brevibacillus composti FJAT-54423, complete genome.</title>
        <authorList>
            <person name="Tang R."/>
        </authorList>
    </citation>
    <scope>NUCLEOTIDE SEQUENCE</scope>
    <source>
        <strain evidence="9">FJAT-54424</strain>
    </source>
</reference>
<dbReference type="EMBL" id="CP066308">
    <property type="protein sequence ID" value="QQE75065.1"/>
    <property type="molecule type" value="Genomic_DNA"/>
</dbReference>
<gene>
    <name evidence="8" type="ORF">JD108_03720</name>
    <name evidence="9" type="ORF">KDJ56_03725</name>
</gene>
<dbReference type="GO" id="GO:0007165">
    <property type="term" value="P:signal transduction"/>
    <property type="evidence" value="ECO:0007669"/>
    <property type="project" value="UniProtKB-KW"/>
</dbReference>
<keyword evidence="11" id="KW-1185">Reference proteome</keyword>
<dbReference type="Proteomes" id="UP000595847">
    <property type="component" value="Chromosome"/>
</dbReference>
<dbReference type="Pfam" id="PF00015">
    <property type="entry name" value="MCPsignal"/>
    <property type="match status" value="1"/>
</dbReference>
<dbReference type="PANTHER" id="PTHR32089:SF114">
    <property type="entry name" value="METHYL-ACCEPTING CHEMOTAXIS PROTEIN MCPB"/>
    <property type="match status" value="1"/>
</dbReference>
<feature type="domain" description="Methyl-accepting transducer" evidence="7">
    <location>
        <begin position="1"/>
        <end position="226"/>
    </location>
</feature>
<dbReference type="Gene3D" id="1.10.287.950">
    <property type="entry name" value="Methyl-accepting chemotaxis protein"/>
    <property type="match status" value="1"/>
</dbReference>
<organism evidence="8 10">
    <name type="scientific">Brevibacillus composti</name>
    <dbReference type="NCBI Taxonomy" id="2796470"/>
    <lineage>
        <taxon>Bacteria</taxon>
        <taxon>Bacillati</taxon>
        <taxon>Bacillota</taxon>
        <taxon>Bacilli</taxon>
        <taxon>Bacillales</taxon>
        <taxon>Paenibacillaceae</taxon>
        <taxon>Brevibacillus</taxon>
    </lineage>
</organism>
<dbReference type="GO" id="GO:0004888">
    <property type="term" value="F:transmembrane signaling receptor activity"/>
    <property type="evidence" value="ECO:0007669"/>
    <property type="project" value="InterPro"/>
</dbReference>